<feature type="transmembrane region" description="Helical" evidence="2">
    <location>
        <begin position="95"/>
        <end position="114"/>
    </location>
</feature>
<dbReference type="AlphaFoldDB" id="A0M0K8"/>
<dbReference type="RefSeq" id="WP_011709072.1">
    <property type="nucleotide sequence ID" value="NC_008571.1"/>
</dbReference>
<evidence type="ECO:0000313" key="4">
    <source>
        <dbReference type="EMBL" id="CAL66153.1"/>
    </source>
</evidence>
<dbReference type="EMBL" id="CU207366">
    <property type="protein sequence ID" value="CAL66153.1"/>
    <property type="molecule type" value="Genomic_DNA"/>
</dbReference>
<feature type="domain" description="SPW repeat-containing integral membrane" evidence="3">
    <location>
        <begin position="56"/>
        <end position="147"/>
    </location>
</feature>
<dbReference type="HOGENOM" id="CLU_1719765_0_0_10"/>
<feature type="transmembrane region" description="Helical" evidence="2">
    <location>
        <begin position="55"/>
        <end position="75"/>
    </location>
</feature>
<sequence>MADQNHQKKAETPGMGSRGVTRPMAEKEMKKGKDDGEDNGMDRMKMLHMHHKQTLWIYWLLILLGAWLVVSPFSFDYGKDIMQPSGGRSVWLSDAMRVQIMQWSDIICGLLLMFFGWRSLTPNRPISLWIACFVGIWLNFAPVILGTQCLYL</sequence>
<keyword evidence="2" id="KW-1133">Transmembrane helix</keyword>
<proteinExistence type="predicted"/>
<evidence type="ECO:0000256" key="1">
    <source>
        <dbReference type="SAM" id="MobiDB-lite"/>
    </source>
</evidence>
<evidence type="ECO:0000259" key="3">
    <source>
        <dbReference type="Pfam" id="PF03779"/>
    </source>
</evidence>
<evidence type="ECO:0000256" key="2">
    <source>
        <dbReference type="SAM" id="Phobius"/>
    </source>
</evidence>
<feature type="transmembrane region" description="Helical" evidence="2">
    <location>
        <begin position="126"/>
        <end position="145"/>
    </location>
</feature>
<accession>A0M0K8</accession>
<protein>
    <recommendedName>
        <fullName evidence="3">SPW repeat-containing integral membrane domain-containing protein</fullName>
    </recommendedName>
</protein>
<dbReference type="Pfam" id="PF03779">
    <property type="entry name" value="SPW"/>
    <property type="match status" value="1"/>
</dbReference>
<evidence type="ECO:0000313" key="5">
    <source>
        <dbReference type="Proteomes" id="UP000000755"/>
    </source>
</evidence>
<dbReference type="eggNOG" id="COG0451">
    <property type="taxonomic scope" value="Bacteria"/>
</dbReference>
<dbReference type="STRING" id="411154.GFO_1179"/>
<name>A0M0K8_CHRFK</name>
<dbReference type="KEGG" id="gfo:GFO_1179"/>
<keyword evidence="2" id="KW-0812">Transmembrane</keyword>
<dbReference type="Proteomes" id="UP000000755">
    <property type="component" value="Chromosome"/>
</dbReference>
<feature type="region of interest" description="Disordered" evidence="1">
    <location>
        <begin position="1"/>
        <end position="38"/>
    </location>
</feature>
<feature type="compositionally biased region" description="Basic and acidic residues" evidence="1">
    <location>
        <begin position="1"/>
        <end position="11"/>
    </location>
</feature>
<feature type="compositionally biased region" description="Basic and acidic residues" evidence="1">
    <location>
        <begin position="24"/>
        <end position="38"/>
    </location>
</feature>
<organism evidence="4 5">
    <name type="scientific">Christiangramia forsetii (strain DSM 17595 / CGMCC 1.15422 / KT0803)</name>
    <name type="common">Gramella forsetii</name>
    <dbReference type="NCBI Taxonomy" id="411154"/>
    <lineage>
        <taxon>Bacteria</taxon>
        <taxon>Pseudomonadati</taxon>
        <taxon>Bacteroidota</taxon>
        <taxon>Flavobacteriia</taxon>
        <taxon>Flavobacteriales</taxon>
        <taxon>Flavobacteriaceae</taxon>
        <taxon>Christiangramia</taxon>
    </lineage>
</organism>
<gene>
    <name evidence="4" type="ordered locus">GFO_1179</name>
</gene>
<reference evidence="4 5" key="1">
    <citation type="journal article" date="2006" name="Environ. Microbiol.">
        <title>Whole genome analysis of the marine Bacteroidetes'Gramella forsetii' reveals adaptations to degradation of polymeric organic matter.</title>
        <authorList>
            <person name="Bauer M."/>
            <person name="Kube M."/>
            <person name="Teeling H."/>
            <person name="Richter M."/>
            <person name="Lombardot T."/>
            <person name="Allers E."/>
            <person name="Wuerdemann C.A."/>
            <person name="Quast C."/>
            <person name="Kuhl H."/>
            <person name="Knaust F."/>
            <person name="Woebken D."/>
            <person name="Bischof K."/>
            <person name="Mussmann M."/>
            <person name="Choudhuri J.V."/>
            <person name="Meyer F."/>
            <person name="Reinhardt R."/>
            <person name="Amann R.I."/>
            <person name="Gloeckner F.O."/>
        </authorList>
    </citation>
    <scope>NUCLEOTIDE SEQUENCE [LARGE SCALE GENOMIC DNA]</scope>
    <source>
        <strain evidence="4 5">KT0803</strain>
    </source>
</reference>
<keyword evidence="2" id="KW-0472">Membrane</keyword>
<dbReference type="InterPro" id="IPR005530">
    <property type="entry name" value="SPW"/>
</dbReference>